<protein>
    <recommendedName>
        <fullName evidence="1">F-box domain-containing protein</fullName>
    </recommendedName>
</protein>
<dbReference type="HOGENOM" id="CLU_017945_0_0_1"/>
<dbReference type="PANTHER" id="PTHR32133:SF366">
    <property type="entry name" value="OS07G0122900 PROTEIN"/>
    <property type="match status" value="1"/>
</dbReference>
<evidence type="ECO:0000313" key="2">
    <source>
        <dbReference type="EMBL" id="EEE65447.1"/>
    </source>
</evidence>
<evidence type="ECO:0000259" key="1">
    <source>
        <dbReference type="SMART" id="SM00256"/>
    </source>
</evidence>
<dbReference type="SMART" id="SM00256">
    <property type="entry name" value="FBOX"/>
    <property type="match status" value="1"/>
</dbReference>
<reference evidence="2" key="2">
    <citation type="submission" date="2008-12" db="EMBL/GenBank/DDBJ databases">
        <title>Improved gene annotation of the rice (Oryza sativa) genomes.</title>
        <authorList>
            <person name="Wang J."/>
            <person name="Li R."/>
            <person name="Fan W."/>
            <person name="Huang Q."/>
            <person name="Zhang J."/>
            <person name="Zhou Y."/>
            <person name="Hu Y."/>
            <person name="Zi S."/>
            <person name="Li J."/>
            <person name="Ni P."/>
            <person name="Zheng H."/>
            <person name="Zhang Y."/>
            <person name="Zhao M."/>
            <person name="Hao Q."/>
            <person name="McDermott J."/>
            <person name="Samudrala R."/>
            <person name="Kristiansen K."/>
            <person name="Wong G.K.-S."/>
        </authorList>
    </citation>
    <scope>NUCLEOTIDE SEQUENCE</scope>
</reference>
<dbReference type="AlphaFoldDB" id="B9FSI6"/>
<proteinExistence type="predicted"/>
<dbReference type="InterPro" id="IPR001810">
    <property type="entry name" value="F-box_dom"/>
</dbReference>
<dbReference type="InterPro" id="IPR036047">
    <property type="entry name" value="F-box-like_dom_sf"/>
</dbReference>
<dbReference type="PANTHER" id="PTHR32133">
    <property type="entry name" value="OS07G0120400 PROTEIN"/>
    <property type="match status" value="1"/>
</dbReference>
<sequence length="444" mass="49068">MNPPPQKPERRGNSLTDLNDDVLSEIFFRIPPGDPGVLVRLSVVCKSWRRLLTDRDFLRGYRAFHRAPPILGFFCAEFGRTTFVPTTAFRPIIPSADWLLCDSRHGRALFDAYGLPVRLLVSDPMTGAERLLDAPERWRNIHWSATQWSAAVLCAAHRPKSLAVERMQEHAMREGWRPVHVEEYVAHERVKPGRPGCHAYVRVKLAKWADSNSDHLDCHGGDAFGVALVGTDVAGTTHAALYSSATDAWSGPASIDHHPDAFVQARRPSVLVGNALYFLCDNNTSIVEFDMATMTLSVIPSPPLPEDVHGALLMTAEGGGLGFAAVLERSNLHLWSKSMDQWEHLEDVRDLKTLLPRGSISMMNNVLIGFADGGVRVVVVRSYHGPFIVELGSTGPARVALRRSGIYAVFPYTSFCTPGNVLLFYAFVGSDLIGKLILLKPHAY</sequence>
<name>B9FSI6_ORYSJ</name>
<organism evidence="2">
    <name type="scientific">Oryza sativa subsp. japonica</name>
    <name type="common">Rice</name>
    <dbReference type="NCBI Taxonomy" id="39947"/>
    <lineage>
        <taxon>Eukaryota</taxon>
        <taxon>Viridiplantae</taxon>
        <taxon>Streptophyta</taxon>
        <taxon>Embryophyta</taxon>
        <taxon>Tracheophyta</taxon>
        <taxon>Spermatophyta</taxon>
        <taxon>Magnoliopsida</taxon>
        <taxon>Liliopsida</taxon>
        <taxon>Poales</taxon>
        <taxon>Poaceae</taxon>
        <taxon>BOP clade</taxon>
        <taxon>Oryzoideae</taxon>
        <taxon>Oryzeae</taxon>
        <taxon>Oryzinae</taxon>
        <taxon>Oryza</taxon>
        <taxon>Oryza sativa</taxon>
    </lineage>
</organism>
<dbReference type="Proteomes" id="UP000007752">
    <property type="component" value="Chromosome 6"/>
</dbReference>
<reference evidence="2" key="1">
    <citation type="journal article" date="2005" name="PLoS Biol.">
        <title>The genomes of Oryza sativa: a history of duplications.</title>
        <authorList>
            <person name="Yu J."/>
            <person name="Wang J."/>
            <person name="Lin W."/>
            <person name="Li S."/>
            <person name="Li H."/>
            <person name="Zhou J."/>
            <person name="Ni P."/>
            <person name="Dong W."/>
            <person name="Hu S."/>
            <person name="Zeng C."/>
            <person name="Zhang J."/>
            <person name="Zhang Y."/>
            <person name="Li R."/>
            <person name="Xu Z."/>
            <person name="Li S."/>
            <person name="Li X."/>
            <person name="Zheng H."/>
            <person name="Cong L."/>
            <person name="Lin L."/>
            <person name="Yin J."/>
            <person name="Geng J."/>
            <person name="Li G."/>
            <person name="Shi J."/>
            <person name="Liu J."/>
            <person name="Lv H."/>
            <person name="Li J."/>
            <person name="Wang J."/>
            <person name="Deng Y."/>
            <person name="Ran L."/>
            <person name="Shi X."/>
            <person name="Wang X."/>
            <person name="Wu Q."/>
            <person name="Li C."/>
            <person name="Ren X."/>
            <person name="Wang J."/>
            <person name="Wang X."/>
            <person name="Li D."/>
            <person name="Liu D."/>
            <person name="Zhang X."/>
            <person name="Ji Z."/>
            <person name="Zhao W."/>
            <person name="Sun Y."/>
            <person name="Zhang Z."/>
            <person name="Bao J."/>
            <person name="Han Y."/>
            <person name="Dong L."/>
            <person name="Ji J."/>
            <person name="Chen P."/>
            <person name="Wu S."/>
            <person name="Liu J."/>
            <person name="Xiao Y."/>
            <person name="Bu D."/>
            <person name="Tan J."/>
            <person name="Yang L."/>
            <person name="Ye C."/>
            <person name="Zhang J."/>
            <person name="Xu J."/>
            <person name="Zhou Y."/>
            <person name="Yu Y."/>
            <person name="Zhang B."/>
            <person name="Zhuang S."/>
            <person name="Wei H."/>
            <person name="Liu B."/>
            <person name="Lei M."/>
            <person name="Yu H."/>
            <person name="Li Y."/>
            <person name="Xu H."/>
            <person name="Wei S."/>
            <person name="He X."/>
            <person name="Fang L."/>
            <person name="Zhang Z."/>
            <person name="Zhang Y."/>
            <person name="Huang X."/>
            <person name="Su Z."/>
            <person name="Tong W."/>
            <person name="Li J."/>
            <person name="Tong Z."/>
            <person name="Li S."/>
            <person name="Ye J."/>
            <person name="Wang L."/>
            <person name="Fang L."/>
            <person name="Lei T."/>
            <person name="Chen C."/>
            <person name="Chen H."/>
            <person name="Xu Z."/>
            <person name="Li H."/>
            <person name="Huang H."/>
            <person name="Zhang F."/>
            <person name="Xu H."/>
            <person name="Li N."/>
            <person name="Zhao C."/>
            <person name="Li S."/>
            <person name="Dong L."/>
            <person name="Huang Y."/>
            <person name="Li L."/>
            <person name="Xi Y."/>
            <person name="Qi Q."/>
            <person name="Li W."/>
            <person name="Zhang B."/>
            <person name="Hu W."/>
            <person name="Zhang Y."/>
            <person name="Tian X."/>
            <person name="Jiao Y."/>
            <person name="Liang X."/>
            <person name="Jin J."/>
            <person name="Gao L."/>
            <person name="Zheng W."/>
            <person name="Hao B."/>
            <person name="Liu S."/>
            <person name="Wang W."/>
            <person name="Yuan L."/>
            <person name="Cao M."/>
            <person name="McDermott J."/>
            <person name="Samudrala R."/>
            <person name="Wang J."/>
            <person name="Wong G.K."/>
            <person name="Yang H."/>
        </authorList>
    </citation>
    <scope>NUCLEOTIDE SEQUENCE [LARGE SCALE GENOMIC DNA]</scope>
</reference>
<dbReference type="SUPFAM" id="SSF81383">
    <property type="entry name" value="F-box domain"/>
    <property type="match status" value="1"/>
</dbReference>
<accession>B9FSI6</accession>
<gene>
    <name evidence="2" type="ORF">OsJ_20811</name>
</gene>
<dbReference type="Gene3D" id="1.20.1280.50">
    <property type="match status" value="1"/>
</dbReference>
<dbReference type="EMBL" id="CM000143">
    <property type="protein sequence ID" value="EEE65447.1"/>
    <property type="molecule type" value="Genomic_DNA"/>
</dbReference>
<dbReference type="Pfam" id="PF00646">
    <property type="entry name" value="F-box"/>
    <property type="match status" value="1"/>
</dbReference>
<feature type="domain" description="F-box" evidence="1">
    <location>
        <begin position="18"/>
        <end position="61"/>
    </location>
</feature>